<dbReference type="NCBIfam" id="TIGR02378">
    <property type="entry name" value="nirD_assim_sml"/>
    <property type="match status" value="1"/>
</dbReference>
<dbReference type="PROSITE" id="PS51300">
    <property type="entry name" value="NIRD"/>
    <property type="match status" value="1"/>
</dbReference>
<dbReference type="Proteomes" id="UP000250462">
    <property type="component" value="Unassembled WGS sequence"/>
</dbReference>
<keyword evidence="10" id="KW-1185">Reference proteome</keyword>
<dbReference type="AlphaFoldDB" id="A0A329R2Y4"/>
<dbReference type="CDD" id="cd03529">
    <property type="entry name" value="Rieske_NirD"/>
    <property type="match status" value="1"/>
</dbReference>
<dbReference type="InterPro" id="IPR012748">
    <property type="entry name" value="Rieske-like_NirD"/>
</dbReference>
<dbReference type="PANTHER" id="PTHR40562">
    <property type="match status" value="1"/>
</dbReference>
<evidence type="ECO:0000313" key="9">
    <source>
        <dbReference type="EMBL" id="RAW18901.1"/>
    </source>
</evidence>
<evidence type="ECO:0000256" key="7">
    <source>
        <dbReference type="SAM" id="MobiDB-lite"/>
    </source>
</evidence>
<feature type="domain" description="Rieske" evidence="8">
    <location>
        <begin position="34"/>
        <end position="134"/>
    </location>
</feature>
<keyword evidence="1" id="KW-0001">2Fe-2S</keyword>
<reference evidence="9 10" key="1">
    <citation type="submission" date="2018-06" db="EMBL/GenBank/DDBJ databases">
        <title>Phytoactinopolyspora halophila sp. nov., a novel halophilic actinomycete isolated from a saline soil in China.</title>
        <authorList>
            <person name="Tang S.-K."/>
        </authorList>
    </citation>
    <scope>NUCLEOTIDE SEQUENCE [LARGE SCALE GENOMIC DNA]</scope>
    <source>
        <strain evidence="9 10">YIM 96934</strain>
    </source>
</reference>
<keyword evidence="2" id="KW-0479">Metal-binding</keyword>
<dbReference type="GO" id="GO:0046872">
    <property type="term" value="F:metal ion binding"/>
    <property type="evidence" value="ECO:0007669"/>
    <property type="project" value="UniProtKB-KW"/>
</dbReference>
<dbReference type="OrthoDB" id="3213360at2"/>
<dbReference type="InterPro" id="IPR017881">
    <property type="entry name" value="NirD"/>
</dbReference>
<dbReference type="GO" id="GO:0042128">
    <property type="term" value="P:nitrate assimilation"/>
    <property type="evidence" value="ECO:0007669"/>
    <property type="project" value="UniProtKB-KW"/>
</dbReference>
<gene>
    <name evidence="9" type="primary">nirD</name>
    <name evidence="9" type="ORF">DPM12_02310</name>
</gene>
<name>A0A329R2Y4_9ACTN</name>
<dbReference type="PROSITE" id="PS51296">
    <property type="entry name" value="RIESKE"/>
    <property type="match status" value="1"/>
</dbReference>
<sequence>MTVTAETGEGPRTRNGARHDESGTGRRVWHPGWVDVCAYDALLPERGAVALVSGVQVALFRMYDGHVHAISNRDPFSGAYVLSRGIVGTRGERPIVASPMHKQAFDLLSGECGDDPAVRVDVFDVRVRAGRVEVYIPRGELAGSGEISEPVTEPGANVGTAPGADVGTEPA</sequence>
<evidence type="ECO:0000256" key="5">
    <source>
        <dbReference type="ARBA" id="ARBA00023014"/>
    </source>
</evidence>
<dbReference type="GO" id="GO:0004497">
    <property type="term" value="F:monooxygenase activity"/>
    <property type="evidence" value="ECO:0007669"/>
    <property type="project" value="UniProtKB-ARBA"/>
</dbReference>
<evidence type="ECO:0000313" key="10">
    <source>
        <dbReference type="Proteomes" id="UP000250462"/>
    </source>
</evidence>
<dbReference type="RefSeq" id="WP_112256613.1">
    <property type="nucleotide sequence ID" value="NZ_QMIG01000001.1"/>
</dbReference>
<dbReference type="GO" id="GO:0016705">
    <property type="term" value="F:oxidoreductase activity, acting on paired donors, with incorporation or reduction of molecular oxygen"/>
    <property type="evidence" value="ECO:0007669"/>
    <property type="project" value="UniProtKB-ARBA"/>
</dbReference>
<feature type="region of interest" description="Disordered" evidence="7">
    <location>
        <begin position="145"/>
        <end position="171"/>
    </location>
</feature>
<evidence type="ECO:0000256" key="1">
    <source>
        <dbReference type="ARBA" id="ARBA00022714"/>
    </source>
</evidence>
<dbReference type="GO" id="GO:0008942">
    <property type="term" value="F:nitrite reductase [NAD(P)H] activity"/>
    <property type="evidence" value="ECO:0007669"/>
    <property type="project" value="InterPro"/>
</dbReference>
<dbReference type="InterPro" id="IPR017941">
    <property type="entry name" value="Rieske_2Fe-2S"/>
</dbReference>
<dbReference type="InterPro" id="IPR036922">
    <property type="entry name" value="Rieske_2Fe-2S_sf"/>
</dbReference>
<feature type="compositionally biased region" description="Basic and acidic residues" evidence="7">
    <location>
        <begin position="9"/>
        <end position="24"/>
    </location>
</feature>
<dbReference type="Pfam" id="PF13806">
    <property type="entry name" value="Rieske_2"/>
    <property type="match status" value="1"/>
</dbReference>
<dbReference type="Gene3D" id="2.102.10.10">
    <property type="entry name" value="Rieske [2Fe-2S] iron-sulphur domain"/>
    <property type="match status" value="1"/>
</dbReference>
<accession>A0A329R2Y4</accession>
<keyword evidence="6" id="KW-0534">Nitrate assimilation</keyword>
<feature type="region of interest" description="Disordered" evidence="7">
    <location>
        <begin position="1"/>
        <end position="24"/>
    </location>
</feature>
<proteinExistence type="predicted"/>
<evidence type="ECO:0000256" key="4">
    <source>
        <dbReference type="ARBA" id="ARBA00023004"/>
    </source>
</evidence>
<dbReference type="EMBL" id="QMIG01000001">
    <property type="protein sequence ID" value="RAW18901.1"/>
    <property type="molecule type" value="Genomic_DNA"/>
</dbReference>
<evidence type="ECO:0000256" key="2">
    <source>
        <dbReference type="ARBA" id="ARBA00022723"/>
    </source>
</evidence>
<evidence type="ECO:0000256" key="3">
    <source>
        <dbReference type="ARBA" id="ARBA00023002"/>
    </source>
</evidence>
<evidence type="ECO:0000259" key="8">
    <source>
        <dbReference type="PROSITE" id="PS51296"/>
    </source>
</evidence>
<protein>
    <submittedName>
        <fullName evidence="9">Nitrite reductase (NAD(P)H) small subunit</fullName>
    </submittedName>
</protein>
<dbReference type="PANTHER" id="PTHR40562:SF1">
    <property type="entry name" value="NITRITE REDUCTASE (NADH) SMALL SUBUNIT"/>
    <property type="match status" value="1"/>
</dbReference>
<keyword evidence="3" id="KW-0560">Oxidoreductase</keyword>
<evidence type="ECO:0000256" key="6">
    <source>
        <dbReference type="ARBA" id="ARBA00023063"/>
    </source>
</evidence>
<organism evidence="9 10">
    <name type="scientific">Phytoactinopolyspora halophila</name>
    <dbReference type="NCBI Taxonomy" id="1981511"/>
    <lineage>
        <taxon>Bacteria</taxon>
        <taxon>Bacillati</taxon>
        <taxon>Actinomycetota</taxon>
        <taxon>Actinomycetes</taxon>
        <taxon>Jiangellales</taxon>
        <taxon>Jiangellaceae</taxon>
        <taxon>Phytoactinopolyspora</taxon>
    </lineage>
</organism>
<keyword evidence="4" id="KW-0408">Iron</keyword>
<dbReference type="GO" id="GO:0051537">
    <property type="term" value="F:2 iron, 2 sulfur cluster binding"/>
    <property type="evidence" value="ECO:0007669"/>
    <property type="project" value="UniProtKB-KW"/>
</dbReference>
<keyword evidence="5" id="KW-0411">Iron-sulfur</keyword>
<dbReference type="SUPFAM" id="SSF50022">
    <property type="entry name" value="ISP domain"/>
    <property type="match status" value="1"/>
</dbReference>
<comment type="caution">
    <text evidence="9">The sequence shown here is derived from an EMBL/GenBank/DDBJ whole genome shotgun (WGS) entry which is preliminary data.</text>
</comment>